<protein>
    <submittedName>
        <fullName evidence="2">Uncharacterized protein</fullName>
    </submittedName>
</protein>
<dbReference type="Proteomes" id="UP001283361">
    <property type="component" value="Unassembled WGS sequence"/>
</dbReference>
<feature type="compositionally biased region" description="Basic and acidic residues" evidence="1">
    <location>
        <begin position="77"/>
        <end position="112"/>
    </location>
</feature>
<keyword evidence="3" id="KW-1185">Reference proteome</keyword>
<evidence type="ECO:0000313" key="3">
    <source>
        <dbReference type="Proteomes" id="UP001283361"/>
    </source>
</evidence>
<reference evidence="2" key="1">
    <citation type="journal article" date="2023" name="G3 (Bethesda)">
        <title>A reference genome for the long-term kleptoplast-retaining sea slug Elysia crispata morphotype clarki.</title>
        <authorList>
            <person name="Eastman K.E."/>
            <person name="Pendleton A.L."/>
            <person name="Shaikh M.A."/>
            <person name="Suttiyut T."/>
            <person name="Ogas R."/>
            <person name="Tomko P."/>
            <person name="Gavelis G."/>
            <person name="Widhalm J.R."/>
            <person name="Wisecaver J.H."/>
        </authorList>
    </citation>
    <scope>NUCLEOTIDE SEQUENCE</scope>
    <source>
        <strain evidence="2">ECLA1</strain>
    </source>
</reference>
<evidence type="ECO:0000256" key="1">
    <source>
        <dbReference type="SAM" id="MobiDB-lite"/>
    </source>
</evidence>
<sequence length="112" mass="12687">MESSLLREKTDIDTITEGNLARNQIGFYESRNDSSNSLVPQIRNLFGNEQEERDASITTVSMRSETLGNANPGISNDLKRKASDSDVDAKHMNSEKRNKFEIFSSHEKNLQH</sequence>
<accession>A0AAE0ZRD5</accession>
<name>A0AAE0ZRD5_9GAST</name>
<evidence type="ECO:0000313" key="2">
    <source>
        <dbReference type="EMBL" id="KAK3774203.1"/>
    </source>
</evidence>
<dbReference type="AlphaFoldDB" id="A0AAE0ZRD5"/>
<comment type="caution">
    <text evidence="2">The sequence shown here is derived from an EMBL/GenBank/DDBJ whole genome shotgun (WGS) entry which is preliminary data.</text>
</comment>
<gene>
    <name evidence="2" type="ORF">RRG08_001337</name>
</gene>
<feature type="compositionally biased region" description="Polar residues" evidence="1">
    <location>
        <begin position="61"/>
        <end position="74"/>
    </location>
</feature>
<dbReference type="EMBL" id="JAWDGP010003451">
    <property type="protein sequence ID" value="KAK3774203.1"/>
    <property type="molecule type" value="Genomic_DNA"/>
</dbReference>
<proteinExistence type="predicted"/>
<feature type="region of interest" description="Disordered" evidence="1">
    <location>
        <begin position="61"/>
        <end position="112"/>
    </location>
</feature>
<organism evidence="2 3">
    <name type="scientific">Elysia crispata</name>
    <name type="common">lettuce slug</name>
    <dbReference type="NCBI Taxonomy" id="231223"/>
    <lineage>
        <taxon>Eukaryota</taxon>
        <taxon>Metazoa</taxon>
        <taxon>Spiralia</taxon>
        <taxon>Lophotrochozoa</taxon>
        <taxon>Mollusca</taxon>
        <taxon>Gastropoda</taxon>
        <taxon>Heterobranchia</taxon>
        <taxon>Euthyneura</taxon>
        <taxon>Panpulmonata</taxon>
        <taxon>Sacoglossa</taxon>
        <taxon>Placobranchoidea</taxon>
        <taxon>Plakobranchidae</taxon>
        <taxon>Elysia</taxon>
    </lineage>
</organism>